<evidence type="ECO:0000256" key="2">
    <source>
        <dbReference type="ARBA" id="ARBA00022574"/>
    </source>
</evidence>
<dbReference type="Pfam" id="PF00400">
    <property type="entry name" value="WD40"/>
    <property type="match status" value="3"/>
</dbReference>
<name>A0A7S3GL19_9EUKA</name>
<feature type="repeat" description="WD" evidence="6">
    <location>
        <begin position="279"/>
        <end position="321"/>
    </location>
</feature>
<accession>A0A7S3GL19</accession>
<dbReference type="PROSITE" id="PS50082">
    <property type="entry name" value="WD_REPEATS_2"/>
    <property type="match status" value="3"/>
</dbReference>
<dbReference type="SMART" id="SM00320">
    <property type="entry name" value="WD40"/>
    <property type="match status" value="5"/>
</dbReference>
<feature type="compositionally biased region" description="Acidic residues" evidence="7">
    <location>
        <begin position="22"/>
        <end position="41"/>
    </location>
</feature>
<sequence length="467" mass="53167">MGQRRKRDENQHPKKEEAVAAEGEEGPEFEDAYADDYESEGEVIVHDEDGEGEQMEEAVDEDEVEEKKKVWFPGQDIAEDEELDFENDAYEMLHRLNVDWPCLSFDYLRDTLGVNRVKFPLTFYFVAGTMAERNKDNKVQLVKVSNLCRTRYDDDEFAEVDEEEEGDPVMESKEVPHNGIVNRIRSMPQHPHIVATWSSLGKVHMYNLDNPLKILKQPGSVAPENPKGPFYTFGGHLEEGYSMDWSKVVEGRFITGDCRKNIHLWNAREATFDVDQVPFVGHKASVEDLQWSPNEQNVFASCSVDQTIRIWDARKKNGSALGVHAHKTDVNVISWNAKVPYLMASGADDGSIRVWDLRSFKEGSPAAEFMWHKKAVTSIEWCPQESSMLAVSGEDDQVTIWDMSVEKDDEEMETAQSAEIEVPPQLLFIHQGQREVKEIHWHFQCPGIIGSTSATGMHLFKPAITEA</sequence>
<evidence type="ECO:0000256" key="7">
    <source>
        <dbReference type="SAM" id="MobiDB-lite"/>
    </source>
</evidence>
<dbReference type="InterPro" id="IPR051972">
    <property type="entry name" value="Glutamate-rich_WD_repeat"/>
</dbReference>
<dbReference type="InterPro" id="IPR015943">
    <property type="entry name" value="WD40/YVTN_repeat-like_dom_sf"/>
</dbReference>
<evidence type="ECO:0000259" key="8">
    <source>
        <dbReference type="Pfam" id="PF12265"/>
    </source>
</evidence>
<feature type="domain" description="Histone-binding protein RBBP4-like N-terminal" evidence="8">
    <location>
        <begin position="80"/>
        <end position="148"/>
    </location>
</feature>
<feature type="region of interest" description="Disordered" evidence="7">
    <location>
        <begin position="1"/>
        <end position="66"/>
    </location>
</feature>
<evidence type="ECO:0000256" key="4">
    <source>
        <dbReference type="ARBA" id="ARBA00023242"/>
    </source>
</evidence>
<dbReference type="Pfam" id="PF12265">
    <property type="entry name" value="CAF1C_H4-bd"/>
    <property type="match status" value="1"/>
</dbReference>
<evidence type="ECO:0000256" key="5">
    <source>
        <dbReference type="ARBA" id="ARBA00040876"/>
    </source>
</evidence>
<feature type="compositionally biased region" description="Acidic residues" evidence="7">
    <location>
        <begin position="48"/>
        <end position="64"/>
    </location>
</feature>
<dbReference type="InterPro" id="IPR019775">
    <property type="entry name" value="WD40_repeat_CS"/>
</dbReference>
<dbReference type="InterPro" id="IPR001680">
    <property type="entry name" value="WD40_rpt"/>
</dbReference>
<feature type="repeat" description="WD" evidence="6">
    <location>
        <begin position="369"/>
        <end position="411"/>
    </location>
</feature>
<dbReference type="InterPro" id="IPR036322">
    <property type="entry name" value="WD40_repeat_dom_sf"/>
</dbReference>
<dbReference type="PROSITE" id="PS50294">
    <property type="entry name" value="WD_REPEATS_REGION"/>
    <property type="match status" value="3"/>
</dbReference>
<protein>
    <recommendedName>
        <fullName evidence="5">Glutamate-rich WD repeat-containing protein 1</fullName>
    </recommendedName>
</protein>
<feature type="repeat" description="WD" evidence="6">
    <location>
        <begin position="323"/>
        <end position="359"/>
    </location>
</feature>
<reference evidence="9" key="1">
    <citation type="submission" date="2021-01" db="EMBL/GenBank/DDBJ databases">
        <authorList>
            <person name="Corre E."/>
            <person name="Pelletier E."/>
            <person name="Niang G."/>
            <person name="Scheremetjew M."/>
            <person name="Finn R."/>
            <person name="Kale V."/>
            <person name="Holt S."/>
            <person name="Cochrane G."/>
            <person name="Meng A."/>
            <person name="Brown T."/>
            <person name="Cohen L."/>
        </authorList>
    </citation>
    <scope>NUCLEOTIDE SEQUENCE</scope>
    <source>
        <strain evidence="9">NIES-2562</strain>
    </source>
</reference>
<dbReference type="EMBL" id="HBIB01048571">
    <property type="protein sequence ID" value="CAE0269600.1"/>
    <property type="molecule type" value="Transcribed_RNA"/>
</dbReference>
<dbReference type="SUPFAM" id="SSF50978">
    <property type="entry name" value="WD40 repeat-like"/>
    <property type="match status" value="1"/>
</dbReference>
<evidence type="ECO:0000256" key="6">
    <source>
        <dbReference type="PROSITE-ProRule" id="PRU00221"/>
    </source>
</evidence>
<evidence type="ECO:0000256" key="1">
    <source>
        <dbReference type="ARBA" id="ARBA00004123"/>
    </source>
</evidence>
<evidence type="ECO:0000313" key="9">
    <source>
        <dbReference type="EMBL" id="CAE0269600.1"/>
    </source>
</evidence>
<dbReference type="GO" id="GO:0005730">
    <property type="term" value="C:nucleolus"/>
    <property type="evidence" value="ECO:0007669"/>
    <property type="project" value="TreeGrafter"/>
</dbReference>
<dbReference type="InterPro" id="IPR020472">
    <property type="entry name" value="WD40_PAC1"/>
</dbReference>
<evidence type="ECO:0000256" key="3">
    <source>
        <dbReference type="ARBA" id="ARBA00022737"/>
    </source>
</evidence>
<keyword evidence="2 6" id="KW-0853">WD repeat</keyword>
<feature type="compositionally biased region" description="Basic and acidic residues" evidence="7">
    <location>
        <begin position="1"/>
        <end position="18"/>
    </location>
</feature>
<dbReference type="AlphaFoldDB" id="A0A7S3GL19"/>
<proteinExistence type="predicted"/>
<keyword evidence="4" id="KW-0539">Nucleus</keyword>
<organism evidence="9">
    <name type="scientific">Palpitomonas bilix</name>
    <dbReference type="NCBI Taxonomy" id="652834"/>
    <lineage>
        <taxon>Eukaryota</taxon>
        <taxon>Eukaryota incertae sedis</taxon>
    </lineage>
</organism>
<comment type="subcellular location">
    <subcellularLocation>
        <location evidence="1">Nucleus</location>
    </subcellularLocation>
</comment>
<dbReference type="PANTHER" id="PTHR45903">
    <property type="entry name" value="GLUTAMATE-RICH WD REPEAT-CONTAINING PROTEIN 1"/>
    <property type="match status" value="1"/>
</dbReference>
<gene>
    <name evidence="9" type="ORF">PBIL07802_LOCUS31953</name>
</gene>
<dbReference type="InterPro" id="IPR022052">
    <property type="entry name" value="Histone-bd_RBBP4-like_N"/>
</dbReference>
<dbReference type="Gene3D" id="2.130.10.10">
    <property type="entry name" value="YVTN repeat-like/Quinoprotein amine dehydrogenase"/>
    <property type="match status" value="1"/>
</dbReference>
<dbReference type="GO" id="GO:0042254">
    <property type="term" value="P:ribosome biogenesis"/>
    <property type="evidence" value="ECO:0007669"/>
    <property type="project" value="TreeGrafter"/>
</dbReference>
<dbReference type="PRINTS" id="PR00320">
    <property type="entry name" value="GPROTEINBRPT"/>
</dbReference>
<keyword evidence="3" id="KW-0677">Repeat</keyword>
<dbReference type="PROSITE" id="PS00678">
    <property type="entry name" value="WD_REPEATS_1"/>
    <property type="match status" value="1"/>
</dbReference>
<dbReference type="PANTHER" id="PTHR45903:SF1">
    <property type="entry name" value="GLUTAMATE-RICH WD REPEAT-CONTAINING PROTEIN 1"/>
    <property type="match status" value="1"/>
</dbReference>